<dbReference type="PROSITE" id="PS50850">
    <property type="entry name" value="MFS"/>
    <property type="match status" value="1"/>
</dbReference>
<dbReference type="PRINTS" id="PR00171">
    <property type="entry name" value="SUGRTRNSPORT"/>
</dbReference>
<accession>A0A168N524</accession>
<evidence type="ECO:0000256" key="3">
    <source>
        <dbReference type="ARBA" id="ARBA00022448"/>
    </source>
</evidence>
<keyword evidence="11" id="KW-1185">Reference proteome</keyword>
<evidence type="ECO:0000256" key="2">
    <source>
        <dbReference type="ARBA" id="ARBA00010992"/>
    </source>
</evidence>
<feature type="transmembrane region" description="Helical" evidence="8">
    <location>
        <begin position="344"/>
        <end position="363"/>
    </location>
</feature>
<comment type="subcellular location">
    <subcellularLocation>
        <location evidence="1">Membrane</location>
        <topology evidence="1">Multi-pass membrane protein</topology>
    </subcellularLocation>
</comment>
<dbReference type="SUPFAM" id="SSF103473">
    <property type="entry name" value="MFS general substrate transporter"/>
    <property type="match status" value="1"/>
</dbReference>
<keyword evidence="3 7" id="KW-0813">Transport</keyword>
<evidence type="ECO:0000313" key="11">
    <source>
        <dbReference type="Proteomes" id="UP000078561"/>
    </source>
</evidence>
<evidence type="ECO:0000256" key="6">
    <source>
        <dbReference type="ARBA" id="ARBA00023136"/>
    </source>
</evidence>
<reference evidence="10" key="1">
    <citation type="submission" date="2016-04" db="EMBL/GenBank/DDBJ databases">
        <authorList>
            <person name="Evans L.H."/>
            <person name="Alamgir A."/>
            <person name="Owens N."/>
            <person name="Weber N.D."/>
            <person name="Virtaneva K."/>
            <person name="Barbian K."/>
            <person name="Babar A."/>
            <person name="Rosenke K."/>
        </authorList>
    </citation>
    <scope>NUCLEOTIDE SEQUENCE [LARGE SCALE GENOMIC DNA]</scope>
    <source>
        <strain evidence="10">CBS 101.48</strain>
    </source>
</reference>
<evidence type="ECO:0000256" key="5">
    <source>
        <dbReference type="ARBA" id="ARBA00022989"/>
    </source>
</evidence>
<feature type="transmembrane region" description="Helical" evidence="8">
    <location>
        <begin position="425"/>
        <end position="446"/>
    </location>
</feature>
<keyword evidence="5 8" id="KW-1133">Transmembrane helix</keyword>
<dbReference type="NCBIfam" id="TIGR00879">
    <property type="entry name" value="SP"/>
    <property type="match status" value="1"/>
</dbReference>
<keyword evidence="6 8" id="KW-0472">Membrane</keyword>
<evidence type="ECO:0000256" key="8">
    <source>
        <dbReference type="SAM" id="Phobius"/>
    </source>
</evidence>
<dbReference type="OrthoDB" id="4142200at2759"/>
<feature type="transmembrane region" description="Helical" evidence="8">
    <location>
        <begin position="84"/>
        <end position="111"/>
    </location>
</feature>
<dbReference type="GO" id="GO:0005351">
    <property type="term" value="F:carbohydrate:proton symporter activity"/>
    <property type="evidence" value="ECO:0007669"/>
    <property type="project" value="TreeGrafter"/>
</dbReference>
<dbReference type="Proteomes" id="UP000078561">
    <property type="component" value="Unassembled WGS sequence"/>
</dbReference>
<evidence type="ECO:0000259" key="9">
    <source>
        <dbReference type="PROSITE" id="PS50850"/>
    </source>
</evidence>
<dbReference type="OMA" id="VTECATK"/>
<organism evidence="10">
    <name type="scientific">Absidia glauca</name>
    <name type="common">Pin mould</name>
    <dbReference type="NCBI Taxonomy" id="4829"/>
    <lineage>
        <taxon>Eukaryota</taxon>
        <taxon>Fungi</taxon>
        <taxon>Fungi incertae sedis</taxon>
        <taxon>Mucoromycota</taxon>
        <taxon>Mucoromycotina</taxon>
        <taxon>Mucoromycetes</taxon>
        <taxon>Mucorales</taxon>
        <taxon>Cunninghamellaceae</taxon>
        <taxon>Absidia</taxon>
    </lineage>
</organism>
<evidence type="ECO:0000256" key="4">
    <source>
        <dbReference type="ARBA" id="ARBA00022692"/>
    </source>
</evidence>
<dbReference type="Gene3D" id="1.20.1250.20">
    <property type="entry name" value="MFS general substrate transporter like domains"/>
    <property type="match status" value="1"/>
</dbReference>
<feature type="transmembrane region" description="Helical" evidence="8">
    <location>
        <begin position="312"/>
        <end position="332"/>
    </location>
</feature>
<proteinExistence type="inferred from homology"/>
<dbReference type="AlphaFoldDB" id="A0A168N524"/>
<dbReference type="PROSITE" id="PS00216">
    <property type="entry name" value="SUGAR_TRANSPORT_1"/>
    <property type="match status" value="1"/>
</dbReference>
<feature type="transmembrane region" description="Helical" evidence="8">
    <location>
        <begin position="191"/>
        <end position="213"/>
    </location>
</feature>
<dbReference type="Pfam" id="PF00083">
    <property type="entry name" value="Sugar_tr"/>
    <property type="match status" value="1"/>
</dbReference>
<dbReference type="InterPro" id="IPR020846">
    <property type="entry name" value="MFS_dom"/>
</dbReference>
<feature type="transmembrane region" description="Helical" evidence="8">
    <location>
        <begin position="279"/>
        <end position="300"/>
    </location>
</feature>
<feature type="transmembrane region" description="Helical" evidence="8">
    <location>
        <begin position="452"/>
        <end position="471"/>
    </location>
</feature>
<name>A0A168N524_ABSGL</name>
<keyword evidence="4 8" id="KW-0812">Transmembrane</keyword>
<evidence type="ECO:0000256" key="1">
    <source>
        <dbReference type="ARBA" id="ARBA00004141"/>
    </source>
</evidence>
<dbReference type="EMBL" id="LT553030">
    <property type="protein sequence ID" value="SAL99831.1"/>
    <property type="molecule type" value="Genomic_DNA"/>
</dbReference>
<comment type="similarity">
    <text evidence="2 7">Belongs to the major facilitator superfamily. Sugar transporter (TC 2.A.1.1) family.</text>
</comment>
<dbReference type="STRING" id="4829.A0A168N524"/>
<gene>
    <name evidence="10" type="primary">ABSGL_05485.1 scaffold 7169</name>
</gene>
<dbReference type="InterPro" id="IPR050360">
    <property type="entry name" value="MFS_Sugar_Transporters"/>
</dbReference>
<dbReference type="PANTHER" id="PTHR48022">
    <property type="entry name" value="PLASTIDIC GLUCOSE TRANSPORTER 4"/>
    <property type="match status" value="1"/>
</dbReference>
<dbReference type="FunFam" id="1.20.1250.20:FF:000134">
    <property type="entry name" value="MFS sugar transporter protein"/>
    <property type="match status" value="1"/>
</dbReference>
<dbReference type="GO" id="GO:0016020">
    <property type="term" value="C:membrane"/>
    <property type="evidence" value="ECO:0007669"/>
    <property type="project" value="UniProtKB-SubCell"/>
</dbReference>
<dbReference type="InterPro" id="IPR005828">
    <property type="entry name" value="MFS_sugar_transport-like"/>
</dbReference>
<feature type="transmembrane region" description="Helical" evidence="8">
    <location>
        <begin position="160"/>
        <end position="179"/>
    </location>
</feature>
<evidence type="ECO:0000313" key="10">
    <source>
        <dbReference type="EMBL" id="SAL99831.1"/>
    </source>
</evidence>
<feature type="transmembrane region" description="Helical" evidence="8">
    <location>
        <begin position="37"/>
        <end position="63"/>
    </location>
</feature>
<dbReference type="PANTHER" id="PTHR48022:SF2">
    <property type="entry name" value="PLASTIDIC GLUCOSE TRANSPORTER 4"/>
    <property type="match status" value="1"/>
</dbReference>
<feature type="domain" description="Major facilitator superfamily (MFS) profile" evidence="9">
    <location>
        <begin position="1"/>
        <end position="476"/>
    </location>
</feature>
<dbReference type="InterPro" id="IPR005829">
    <property type="entry name" value="Sugar_transporter_CS"/>
</dbReference>
<dbReference type="InParanoid" id="A0A168N524"/>
<dbReference type="InterPro" id="IPR003663">
    <property type="entry name" value="Sugar/inositol_transpt"/>
</dbReference>
<feature type="transmembrane region" description="Helical" evidence="8">
    <location>
        <begin position="383"/>
        <end position="404"/>
    </location>
</feature>
<protein>
    <recommendedName>
        <fullName evidence="9">Major facilitator superfamily (MFS) profile domain-containing protein</fullName>
    </recommendedName>
</protein>
<sequence>MSLQDPTTFTLEGKDCDYSDAALPDTNGTSPKTHKGVYFFGALAALGGASGGFDMGIIGGIMGSMELFNERFLGDESERPYRSGLFVSLMLLGATIGGLSSGTLCASWAFALGCVFETIGYNFALILVGRLCVGLGQGSLTNAVPLYHAEIAPPAIRGRLITLYSAASSMGVVLGYFVTFGTSNIDNDWSWRIPFLINLVLCLVISFAFVLPFSPRWLIDKDRLDEARQVIAKLYQLDIEHPAVTQEFGIIFSEIQHERAFGNRTYLELFRGTNLRRTAYAFFVGNGAAFTGSAAIVYYSPQIMQQAGLSEIGISLVASGACNIVSFIFTVLSMTYIDLLGRKLALGTGAFIMAATMFVMGGLFQGYNTVLDDQGNVGLWNVSARNCVITLIFIFQASYAYSWGPVGYIYPAEIMNQRTRAKGMALAYGFNWPVALLFTFVVPIFMANTIYGGYYFFAGTCTLLFIGHFFIPETKGYSLEQIDRMFNPLPELATDTMDAPSIETKQLPSMQAV</sequence>
<feature type="transmembrane region" description="Helical" evidence="8">
    <location>
        <begin position="123"/>
        <end position="148"/>
    </location>
</feature>
<evidence type="ECO:0000256" key="7">
    <source>
        <dbReference type="RuleBase" id="RU003346"/>
    </source>
</evidence>
<dbReference type="InterPro" id="IPR036259">
    <property type="entry name" value="MFS_trans_sf"/>
</dbReference>